<protein>
    <submittedName>
        <fullName evidence="1">Uncharacterized protein</fullName>
    </submittedName>
</protein>
<keyword evidence="2" id="KW-1185">Reference proteome</keyword>
<comment type="caution">
    <text evidence="1">The sequence shown here is derived from an EMBL/GenBank/DDBJ whole genome shotgun (WGS) entry which is preliminary data.</text>
</comment>
<dbReference type="Proteomes" id="UP000574931">
    <property type="component" value="Unassembled WGS sequence"/>
</dbReference>
<accession>A0A849KLC4</accession>
<evidence type="ECO:0000313" key="1">
    <source>
        <dbReference type="EMBL" id="NNU62451.1"/>
    </source>
</evidence>
<sequence length="112" mass="12919">MSRVMRNFREMLGLLSRGDFTRKCDEEMEKIVQALEEMPGDKGKATLTLTIDFNYELGRIDIDPKIKIKLPETAKFMKTPFWTHDGALTLEHPNQINMFPRDVTGERDTAEG</sequence>
<dbReference type="RefSeq" id="WP_171318900.1">
    <property type="nucleotide sequence ID" value="NZ_JABFCY010000014.1"/>
</dbReference>
<proteinExistence type="predicted"/>
<dbReference type="AlphaFoldDB" id="A0A849KLC4"/>
<reference evidence="1 2" key="1">
    <citation type="submission" date="2020-05" db="EMBL/GenBank/DDBJ databases">
        <title>Draft Genome Sequence of Ochrobactrum soli Isolated from Stable Fly Gut.</title>
        <authorList>
            <person name="Pileggi M.T."/>
            <person name="Vazhakkala L.J."/>
            <person name="Wong C.N."/>
        </authorList>
    </citation>
    <scope>NUCLEOTIDE SEQUENCE [LARGE SCALE GENOMIC DNA]</scope>
    <source>
        <strain evidence="1 2">MTP-C0764</strain>
    </source>
</reference>
<gene>
    <name evidence="1" type="ORF">HKX02_19640</name>
</gene>
<dbReference type="EMBL" id="JABFCY010000014">
    <property type="protein sequence ID" value="NNU62451.1"/>
    <property type="molecule type" value="Genomic_DNA"/>
</dbReference>
<name>A0A849KLC4_9HYPH</name>
<organism evidence="1 2">
    <name type="scientific">Ochrobactrum soli</name>
    <dbReference type="NCBI Taxonomy" id="2448455"/>
    <lineage>
        <taxon>Bacteria</taxon>
        <taxon>Pseudomonadati</taxon>
        <taxon>Pseudomonadota</taxon>
        <taxon>Alphaproteobacteria</taxon>
        <taxon>Hyphomicrobiales</taxon>
        <taxon>Brucellaceae</taxon>
        <taxon>Brucella/Ochrobactrum group</taxon>
        <taxon>Ochrobactrum</taxon>
    </lineage>
</organism>
<evidence type="ECO:0000313" key="2">
    <source>
        <dbReference type="Proteomes" id="UP000574931"/>
    </source>
</evidence>